<evidence type="ECO:0000313" key="3">
    <source>
        <dbReference type="EMBL" id="MDN7795130.1"/>
    </source>
</evidence>
<accession>A0AAW7SYD7</accession>
<evidence type="ECO:0000313" key="4">
    <source>
        <dbReference type="Proteomes" id="UP001171620"/>
    </source>
</evidence>
<dbReference type="AlphaFoldDB" id="A0AAW7SYD7"/>
<protein>
    <submittedName>
        <fullName evidence="3">DUF2147 domain-containing protein</fullName>
    </submittedName>
</protein>
<reference evidence="3" key="1">
    <citation type="submission" date="2023-07" db="EMBL/GenBank/DDBJ databases">
        <title>A collection of bacterial strains from the Burkholderia cepacia Research Laboratory and Repository.</title>
        <authorList>
            <person name="Lipuma J."/>
            <person name="Spilker T."/>
            <person name="Caverly L."/>
        </authorList>
    </citation>
    <scope>NUCLEOTIDE SEQUENCE</scope>
    <source>
        <strain evidence="3">AU44268</strain>
    </source>
</reference>
<feature type="chain" id="PRO_5043555174" evidence="1">
    <location>
        <begin position="24"/>
        <end position="148"/>
    </location>
</feature>
<dbReference type="Gene3D" id="2.40.128.520">
    <property type="match status" value="1"/>
</dbReference>
<gene>
    <name evidence="3" type="ORF">QZM33_09210</name>
</gene>
<dbReference type="EMBL" id="JAUJRV010000005">
    <property type="protein sequence ID" value="MDN7795130.1"/>
    <property type="molecule type" value="Genomic_DNA"/>
</dbReference>
<dbReference type="Proteomes" id="UP001171620">
    <property type="component" value="Unassembled WGS sequence"/>
</dbReference>
<sequence length="148" mass="15882">MAGSLRQLAAVCALFVGAASAFADTTSPVGVWKSIDDSSGQPRSLIEISRAADGTLQGVVVQELPVDNPAHRCTSCTDDRKDQVIKGMTVIRGLKQDGDEWSGGNVLDPDSGRIYRCKIKLADAQHLVVRGYLGVSLLGRSQTWVRQQ</sequence>
<dbReference type="Pfam" id="PF09917">
    <property type="entry name" value="DUF2147"/>
    <property type="match status" value="1"/>
</dbReference>
<proteinExistence type="predicted"/>
<dbReference type="InterPro" id="IPR019223">
    <property type="entry name" value="DUF2147"/>
</dbReference>
<evidence type="ECO:0000259" key="2">
    <source>
        <dbReference type="Pfam" id="PF09917"/>
    </source>
</evidence>
<dbReference type="PANTHER" id="PTHR36919">
    <property type="entry name" value="BLR1215 PROTEIN"/>
    <property type="match status" value="1"/>
</dbReference>
<comment type="caution">
    <text evidence="3">The sequence shown here is derived from an EMBL/GenBank/DDBJ whole genome shotgun (WGS) entry which is preliminary data.</text>
</comment>
<feature type="signal peptide" evidence="1">
    <location>
        <begin position="1"/>
        <end position="23"/>
    </location>
</feature>
<name>A0AAW7SYD7_BURVI</name>
<dbReference type="PANTHER" id="PTHR36919:SF3">
    <property type="entry name" value="BLL5882 PROTEIN"/>
    <property type="match status" value="1"/>
</dbReference>
<organism evidence="3 4">
    <name type="scientific">Burkholderia vietnamiensis</name>
    <dbReference type="NCBI Taxonomy" id="60552"/>
    <lineage>
        <taxon>Bacteria</taxon>
        <taxon>Pseudomonadati</taxon>
        <taxon>Pseudomonadota</taxon>
        <taxon>Betaproteobacteria</taxon>
        <taxon>Burkholderiales</taxon>
        <taxon>Burkholderiaceae</taxon>
        <taxon>Burkholderia</taxon>
        <taxon>Burkholderia cepacia complex</taxon>
    </lineage>
</organism>
<keyword evidence="1" id="KW-0732">Signal</keyword>
<feature type="domain" description="DUF2147" evidence="2">
    <location>
        <begin position="30"/>
        <end position="146"/>
    </location>
</feature>
<evidence type="ECO:0000256" key="1">
    <source>
        <dbReference type="SAM" id="SignalP"/>
    </source>
</evidence>